<dbReference type="InterPro" id="IPR050601">
    <property type="entry name" value="CPA3_antiporter_subunitC"/>
</dbReference>
<dbReference type="NCBIfam" id="NF005929">
    <property type="entry name" value="PRK07946.1"/>
    <property type="match status" value="1"/>
</dbReference>
<dbReference type="Gene3D" id="1.10.287.3510">
    <property type="match status" value="1"/>
</dbReference>
<feature type="compositionally biased region" description="Basic and acidic residues" evidence="7">
    <location>
        <begin position="149"/>
        <end position="159"/>
    </location>
</feature>
<keyword evidence="4 8" id="KW-0812">Transmembrane</keyword>
<comment type="subcellular location">
    <subcellularLocation>
        <location evidence="1">Cell membrane</location>
        <topology evidence="1">Multi-pass membrane protein</topology>
    </subcellularLocation>
</comment>
<reference evidence="9" key="1">
    <citation type="submission" date="2020-10" db="EMBL/GenBank/DDBJ databases">
        <authorList>
            <person name="Gilroy R."/>
        </authorList>
    </citation>
    <scope>NUCLEOTIDE SEQUENCE</scope>
    <source>
        <strain evidence="9">ChiGjej1B1-24693</strain>
    </source>
</reference>
<proteinExistence type="inferred from homology"/>
<keyword evidence="6 8" id="KW-0472">Membrane</keyword>
<dbReference type="Proteomes" id="UP000886842">
    <property type="component" value="Unassembled WGS sequence"/>
</dbReference>
<dbReference type="Pfam" id="PF00420">
    <property type="entry name" value="Oxidored_q2"/>
    <property type="match status" value="1"/>
</dbReference>
<evidence type="ECO:0000313" key="9">
    <source>
        <dbReference type="EMBL" id="HIT76253.1"/>
    </source>
</evidence>
<dbReference type="AlphaFoldDB" id="A0A9D1GYP7"/>
<evidence type="ECO:0000256" key="3">
    <source>
        <dbReference type="ARBA" id="ARBA00022475"/>
    </source>
</evidence>
<evidence type="ECO:0000256" key="5">
    <source>
        <dbReference type="ARBA" id="ARBA00022989"/>
    </source>
</evidence>
<feature type="transmembrane region" description="Helical" evidence="8">
    <location>
        <begin position="30"/>
        <end position="50"/>
    </location>
</feature>
<evidence type="ECO:0000256" key="8">
    <source>
        <dbReference type="SAM" id="Phobius"/>
    </source>
</evidence>
<evidence type="ECO:0000256" key="4">
    <source>
        <dbReference type="ARBA" id="ARBA00022692"/>
    </source>
</evidence>
<evidence type="ECO:0000256" key="2">
    <source>
        <dbReference type="ARBA" id="ARBA00010388"/>
    </source>
</evidence>
<dbReference type="GO" id="GO:0005886">
    <property type="term" value="C:plasma membrane"/>
    <property type="evidence" value="ECO:0007669"/>
    <property type="project" value="UniProtKB-SubCell"/>
</dbReference>
<comment type="caution">
    <text evidence="9">The sequence shown here is derived from an EMBL/GenBank/DDBJ whole genome shotgun (WGS) entry which is preliminary data.</text>
</comment>
<feature type="region of interest" description="Disordered" evidence="7">
    <location>
        <begin position="120"/>
        <end position="159"/>
    </location>
</feature>
<evidence type="ECO:0000256" key="1">
    <source>
        <dbReference type="ARBA" id="ARBA00004651"/>
    </source>
</evidence>
<feature type="transmembrane region" description="Helical" evidence="8">
    <location>
        <begin position="70"/>
        <end position="90"/>
    </location>
</feature>
<keyword evidence="3" id="KW-1003">Cell membrane</keyword>
<evidence type="ECO:0000256" key="6">
    <source>
        <dbReference type="ARBA" id="ARBA00023136"/>
    </source>
</evidence>
<dbReference type="EMBL" id="DVLP01000344">
    <property type="protein sequence ID" value="HIT76253.1"/>
    <property type="molecule type" value="Genomic_DNA"/>
</dbReference>
<sequence length="159" mass="17087">MEPSLILIILAGALVACGVYLMLERSLTRVLVGVMLASNGVNLLFLVIAGPAKAAAIIGLNDAEDMTDPLPQAMVLTSIVITLATLAFLLTMAYRSFQLNGHDEVADDVEDAQIRRLAELDEASQSYDEDDGEAPDEDTDTEIADDLQSADHREERGTP</sequence>
<organism evidence="9 10">
    <name type="scientific">Candidatus Avipropionibacterium avicola</name>
    <dbReference type="NCBI Taxonomy" id="2840701"/>
    <lineage>
        <taxon>Bacteria</taxon>
        <taxon>Bacillati</taxon>
        <taxon>Actinomycetota</taxon>
        <taxon>Actinomycetes</taxon>
        <taxon>Propionibacteriales</taxon>
        <taxon>Propionibacteriaceae</taxon>
        <taxon>Propionibacteriaceae incertae sedis</taxon>
        <taxon>Candidatus Avipropionibacterium</taxon>
    </lineage>
</organism>
<feature type="compositionally biased region" description="Acidic residues" evidence="7">
    <location>
        <begin position="127"/>
        <end position="145"/>
    </location>
</feature>
<evidence type="ECO:0000256" key="7">
    <source>
        <dbReference type="SAM" id="MobiDB-lite"/>
    </source>
</evidence>
<accession>A0A9D1GYP7</accession>
<dbReference type="PANTHER" id="PTHR34583">
    <property type="entry name" value="ANTIPORTER SUBUNIT MNHC2-RELATED"/>
    <property type="match status" value="1"/>
</dbReference>
<comment type="similarity">
    <text evidence="2">Belongs to the CPA3 antiporters (TC 2.A.63) subunit C family.</text>
</comment>
<reference evidence="9" key="2">
    <citation type="journal article" date="2021" name="PeerJ">
        <title>Extensive microbial diversity within the chicken gut microbiome revealed by metagenomics and culture.</title>
        <authorList>
            <person name="Gilroy R."/>
            <person name="Ravi A."/>
            <person name="Getino M."/>
            <person name="Pursley I."/>
            <person name="Horton D.L."/>
            <person name="Alikhan N.F."/>
            <person name="Baker D."/>
            <person name="Gharbi K."/>
            <person name="Hall N."/>
            <person name="Watson M."/>
            <person name="Adriaenssens E.M."/>
            <person name="Foster-Nyarko E."/>
            <person name="Jarju S."/>
            <person name="Secka A."/>
            <person name="Antonio M."/>
            <person name="Oren A."/>
            <person name="Chaudhuri R.R."/>
            <person name="La Ragione R."/>
            <person name="Hildebrand F."/>
            <person name="Pallen M.J."/>
        </authorList>
    </citation>
    <scope>NUCLEOTIDE SEQUENCE</scope>
    <source>
        <strain evidence="9">ChiGjej1B1-24693</strain>
    </source>
</reference>
<gene>
    <name evidence="9" type="ORF">IAA98_11770</name>
</gene>
<keyword evidence="5 8" id="KW-1133">Transmembrane helix</keyword>
<dbReference type="InterPro" id="IPR039428">
    <property type="entry name" value="NUOK/Mnh_C1-like"/>
</dbReference>
<name>A0A9D1GYP7_9ACTN</name>
<evidence type="ECO:0000313" key="10">
    <source>
        <dbReference type="Proteomes" id="UP000886842"/>
    </source>
</evidence>
<dbReference type="PANTHER" id="PTHR34583:SF2">
    <property type="entry name" value="ANTIPORTER SUBUNIT MNHC2-RELATED"/>
    <property type="match status" value="1"/>
</dbReference>
<feature type="transmembrane region" description="Helical" evidence="8">
    <location>
        <begin position="6"/>
        <end position="23"/>
    </location>
</feature>
<protein>
    <submittedName>
        <fullName evidence="9">Na(+)/H(+) antiporter subunit C</fullName>
    </submittedName>
</protein>